<dbReference type="AlphaFoldDB" id="A0A7W9PST9"/>
<reference evidence="2 3" key="1">
    <citation type="submission" date="2020-08" db="EMBL/GenBank/DDBJ databases">
        <title>Genomic Encyclopedia of Type Strains, Phase III (KMG-III): the genomes of soil and plant-associated and newly described type strains.</title>
        <authorList>
            <person name="Whitman W."/>
        </authorList>
    </citation>
    <scope>NUCLEOTIDE SEQUENCE [LARGE SCALE GENOMIC DNA]</scope>
    <source>
        <strain evidence="2 3">CECT 3313</strain>
    </source>
</reference>
<name>A0A7W9PST9_9ACTN</name>
<proteinExistence type="predicted"/>
<sequence>MADRYLSFTGTAPGRFLTRRLGPPQSAEPVRWSPELPTGRRALGA</sequence>
<accession>A0A7W9PST9</accession>
<dbReference type="EMBL" id="JACHJK010000004">
    <property type="protein sequence ID" value="MBB5927156.1"/>
    <property type="molecule type" value="Genomic_DNA"/>
</dbReference>
<organism evidence="2 3">
    <name type="scientific">Streptomyces echinatus</name>
    <dbReference type="NCBI Taxonomy" id="67293"/>
    <lineage>
        <taxon>Bacteria</taxon>
        <taxon>Bacillati</taxon>
        <taxon>Actinomycetota</taxon>
        <taxon>Actinomycetes</taxon>
        <taxon>Kitasatosporales</taxon>
        <taxon>Streptomycetaceae</taxon>
        <taxon>Streptomyces</taxon>
    </lineage>
</organism>
<evidence type="ECO:0000256" key="1">
    <source>
        <dbReference type="SAM" id="MobiDB-lite"/>
    </source>
</evidence>
<dbReference type="Proteomes" id="UP000585836">
    <property type="component" value="Unassembled WGS sequence"/>
</dbReference>
<feature type="region of interest" description="Disordered" evidence="1">
    <location>
        <begin position="1"/>
        <end position="45"/>
    </location>
</feature>
<gene>
    <name evidence="2" type="ORF">FHS34_002614</name>
</gene>
<evidence type="ECO:0000313" key="2">
    <source>
        <dbReference type="EMBL" id="MBB5927156.1"/>
    </source>
</evidence>
<dbReference type="RefSeq" id="WP_225817601.1">
    <property type="nucleotide sequence ID" value="NZ_BAAAWF010000027.1"/>
</dbReference>
<protein>
    <submittedName>
        <fullName evidence="2">Uncharacterized protein</fullName>
    </submittedName>
</protein>
<comment type="caution">
    <text evidence="2">The sequence shown here is derived from an EMBL/GenBank/DDBJ whole genome shotgun (WGS) entry which is preliminary data.</text>
</comment>
<keyword evidence="3" id="KW-1185">Reference proteome</keyword>
<evidence type="ECO:0000313" key="3">
    <source>
        <dbReference type="Proteomes" id="UP000585836"/>
    </source>
</evidence>